<organism evidence="9 10">
    <name type="scientific">Naumannella halotolerans</name>
    <dbReference type="NCBI Taxonomy" id="993414"/>
    <lineage>
        <taxon>Bacteria</taxon>
        <taxon>Bacillati</taxon>
        <taxon>Actinomycetota</taxon>
        <taxon>Actinomycetes</taxon>
        <taxon>Propionibacteriales</taxon>
        <taxon>Propionibacteriaceae</taxon>
        <taxon>Naumannella</taxon>
    </lineage>
</organism>
<dbReference type="InterPro" id="IPR011006">
    <property type="entry name" value="CheY-like_superfamily"/>
</dbReference>
<dbReference type="PANTHER" id="PTHR43214">
    <property type="entry name" value="TWO-COMPONENT RESPONSE REGULATOR"/>
    <property type="match status" value="1"/>
</dbReference>
<sequence length="209" mass="22495">MPPRSTRRTSAAASTDPSEVVGSAADGAEALELFAGIDCDVVLMDVRMPGMNGVDATAEIRRRGEHQKVLTTFDLDQYVFDALSAGASGFLAKDTPLEELVSAIRHVHAGDAVVSPSTTTRLIRHFTSGGTPAPRPTPRADHRLEQLTGREREVLMLLAEGLSNAEIATRLVVEEVTVKTHVSRILTKLGLRDRTQAVITAYRSGLVEP</sequence>
<accession>A0A4R7IYQ2</accession>
<evidence type="ECO:0000313" key="10">
    <source>
        <dbReference type="Proteomes" id="UP000295371"/>
    </source>
</evidence>
<dbReference type="GO" id="GO:0000160">
    <property type="term" value="P:phosphorelay signal transduction system"/>
    <property type="evidence" value="ECO:0007669"/>
    <property type="project" value="InterPro"/>
</dbReference>
<keyword evidence="4" id="KW-0804">Transcription</keyword>
<dbReference type="InterPro" id="IPR039420">
    <property type="entry name" value="WalR-like"/>
</dbReference>
<dbReference type="InterPro" id="IPR016032">
    <property type="entry name" value="Sig_transdc_resp-reg_C-effctor"/>
</dbReference>
<dbReference type="SMART" id="SM00421">
    <property type="entry name" value="HTH_LUXR"/>
    <property type="match status" value="1"/>
</dbReference>
<dbReference type="PROSITE" id="PS00622">
    <property type="entry name" value="HTH_LUXR_1"/>
    <property type="match status" value="1"/>
</dbReference>
<feature type="domain" description="Response regulatory" evidence="8">
    <location>
        <begin position="1"/>
        <end position="108"/>
    </location>
</feature>
<dbReference type="PROSITE" id="PS50043">
    <property type="entry name" value="HTH_LUXR_2"/>
    <property type="match status" value="1"/>
</dbReference>
<keyword evidence="1 5" id="KW-0597">Phosphoprotein</keyword>
<dbReference type="SUPFAM" id="SSF52172">
    <property type="entry name" value="CheY-like"/>
    <property type="match status" value="1"/>
</dbReference>
<dbReference type="InterPro" id="IPR001789">
    <property type="entry name" value="Sig_transdc_resp-reg_receiver"/>
</dbReference>
<dbReference type="InterPro" id="IPR000792">
    <property type="entry name" value="Tscrpt_reg_LuxR_C"/>
</dbReference>
<gene>
    <name evidence="9" type="ORF">CLV29_2844</name>
</gene>
<protein>
    <submittedName>
        <fullName evidence="9">DNA-binding NarL/FixJ family response regulator</fullName>
    </submittedName>
</protein>
<keyword evidence="2" id="KW-0805">Transcription regulation</keyword>
<dbReference type="Pfam" id="PF00072">
    <property type="entry name" value="Response_reg"/>
    <property type="match status" value="1"/>
</dbReference>
<reference evidence="9 10" key="1">
    <citation type="submission" date="2019-03" db="EMBL/GenBank/DDBJ databases">
        <title>Genomic Encyclopedia of Archaeal and Bacterial Type Strains, Phase II (KMG-II): from individual species to whole genera.</title>
        <authorList>
            <person name="Goeker M."/>
        </authorList>
    </citation>
    <scope>NUCLEOTIDE SEQUENCE [LARGE SCALE GENOMIC DNA]</scope>
    <source>
        <strain evidence="9 10">DSM 24323</strain>
    </source>
</reference>
<feature type="modified residue" description="4-aspartylphosphate" evidence="5">
    <location>
        <position position="45"/>
    </location>
</feature>
<dbReference type="EMBL" id="SOAW01000003">
    <property type="protein sequence ID" value="TDT29825.1"/>
    <property type="molecule type" value="Genomic_DNA"/>
</dbReference>
<dbReference type="PRINTS" id="PR00038">
    <property type="entry name" value="HTHLUXR"/>
</dbReference>
<evidence type="ECO:0000313" key="9">
    <source>
        <dbReference type="EMBL" id="TDT29825.1"/>
    </source>
</evidence>
<dbReference type="CDD" id="cd17535">
    <property type="entry name" value="REC_NarL-like"/>
    <property type="match status" value="1"/>
</dbReference>
<comment type="caution">
    <text evidence="9">The sequence shown here is derived from an EMBL/GenBank/DDBJ whole genome shotgun (WGS) entry which is preliminary data.</text>
</comment>
<dbReference type="PANTHER" id="PTHR43214:SF24">
    <property type="entry name" value="TRANSCRIPTIONAL REGULATORY PROTEIN NARL-RELATED"/>
    <property type="match status" value="1"/>
</dbReference>
<dbReference type="AlphaFoldDB" id="A0A4R7IYQ2"/>
<proteinExistence type="predicted"/>
<dbReference type="SMART" id="SM00448">
    <property type="entry name" value="REC"/>
    <property type="match status" value="1"/>
</dbReference>
<dbReference type="Pfam" id="PF00196">
    <property type="entry name" value="GerE"/>
    <property type="match status" value="1"/>
</dbReference>
<dbReference type="GO" id="GO:0003677">
    <property type="term" value="F:DNA binding"/>
    <property type="evidence" value="ECO:0007669"/>
    <property type="project" value="UniProtKB-KW"/>
</dbReference>
<name>A0A4R7IYQ2_9ACTN</name>
<dbReference type="GO" id="GO:0006355">
    <property type="term" value="P:regulation of DNA-templated transcription"/>
    <property type="evidence" value="ECO:0007669"/>
    <property type="project" value="InterPro"/>
</dbReference>
<evidence type="ECO:0000256" key="4">
    <source>
        <dbReference type="ARBA" id="ARBA00023163"/>
    </source>
</evidence>
<keyword evidence="10" id="KW-1185">Reference proteome</keyword>
<dbReference type="SUPFAM" id="SSF46894">
    <property type="entry name" value="C-terminal effector domain of the bipartite response regulators"/>
    <property type="match status" value="1"/>
</dbReference>
<evidence type="ECO:0000256" key="2">
    <source>
        <dbReference type="ARBA" id="ARBA00023015"/>
    </source>
</evidence>
<keyword evidence="3 9" id="KW-0238">DNA-binding</keyword>
<feature type="region of interest" description="Disordered" evidence="6">
    <location>
        <begin position="1"/>
        <end position="22"/>
    </location>
</feature>
<evidence type="ECO:0000256" key="5">
    <source>
        <dbReference type="PROSITE-ProRule" id="PRU00169"/>
    </source>
</evidence>
<dbReference type="InterPro" id="IPR058245">
    <property type="entry name" value="NreC/VraR/RcsB-like_REC"/>
</dbReference>
<dbReference type="Gene3D" id="3.40.50.2300">
    <property type="match status" value="1"/>
</dbReference>
<evidence type="ECO:0000256" key="3">
    <source>
        <dbReference type="ARBA" id="ARBA00023125"/>
    </source>
</evidence>
<evidence type="ECO:0000256" key="6">
    <source>
        <dbReference type="SAM" id="MobiDB-lite"/>
    </source>
</evidence>
<dbReference type="CDD" id="cd06170">
    <property type="entry name" value="LuxR_C_like"/>
    <property type="match status" value="1"/>
</dbReference>
<evidence type="ECO:0000259" key="8">
    <source>
        <dbReference type="PROSITE" id="PS50110"/>
    </source>
</evidence>
<dbReference type="Proteomes" id="UP000295371">
    <property type="component" value="Unassembled WGS sequence"/>
</dbReference>
<dbReference type="PROSITE" id="PS50110">
    <property type="entry name" value="RESPONSE_REGULATORY"/>
    <property type="match status" value="1"/>
</dbReference>
<evidence type="ECO:0000259" key="7">
    <source>
        <dbReference type="PROSITE" id="PS50043"/>
    </source>
</evidence>
<evidence type="ECO:0000256" key="1">
    <source>
        <dbReference type="ARBA" id="ARBA00022553"/>
    </source>
</evidence>
<feature type="domain" description="HTH luxR-type" evidence="7">
    <location>
        <begin position="140"/>
        <end position="205"/>
    </location>
</feature>